<dbReference type="GO" id="GO:0032259">
    <property type="term" value="P:methylation"/>
    <property type="evidence" value="ECO:0007669"/>
    <property type="project" value="UniProtKB-KW"/>
</dbReference>
<comment type="similarity">
    <text evidence="1">Belongs to the N(4)/N(6)-methyltransferase family.</text>
</comment>
<evidence type="ECO:0000256" key="1">
    <source>
        <dbReference type="ARBA" id="ARBA00006594"/>
    </source>
</evidence>
<dbReference type="InterPro" id="IPR002052">
    <property type="entry name" value="DNA_methylase_N6_adenine_CS"/>
</dbReference>
<dbReference type="EMBL" id="BAABIA010000004">
    <property type="protein sequence ID" value="GAA5140016.1"/>
    <property type="molecule type" value="Genomic_DNA"/>
</dbReference>
<protein>
    <recommendedName>
        <fullName evidence="2">site-specific DNA-methyltransferase (adenine-specific)</fullName>
        <ecNumber evidence="2">2.1.1.72</ecNumber>
    </recommendedName>
</protein>
<sequence>MKTFSEPQLSLISETTKLPDEIANFPRFRYMGSKFRLLPWIHETLAEIGFETATDAFSGSGVVSYLLKAMGKQVRANDTLAFPSVLTSATVANNATRLNAPDLELLLSAKARSQSEQFIRKTYEGIFYTPEELSCLDDLWSGIRQLESPFKRAMALAALLRSAIKRQPRGLFTISDPTRYQDGRRDLQLNIREHFIEQVAIYNAAVFSNGQRNSVTSSDVFHVNPGSDLVYMDPPYVPLADDNCYIKRYHFLEGLACYWEGKELMMHTKVRKIVKPFTPFSYRQTALEAFDRLFRHFSDSIQVLSYSSNAYPDLPTLCSIMRRYKKSVEVLEKNHRYHFGTHAAAKRNVVKEYLIIGS</sequence>
<evidence type="ECO:0000256" key="3">
    <source>
        <dbReference type="ARBA" id="ARBA00022603"/>
    </source>
</evidence>
<dbReference type="Pfam" id="PF02086">
    <property type="entry name" value="MethyltransfD12"/>
    <property type="match status" value="1"/>
</dbReference>
<dbReference type="RefSeq" id="WP_345736406.1">
    <property type="nucleotide sequence ID" value="NZ_BAABIA010000004.1"/>
</dbReference>
<dbReference type="InterPro" id="IPR023095">
    <property type="entry name" value="Ade_MeTrfase_dom_2"/>
</dbReference>
<dbReference type="GO" id="GO:0008168">
    <property type="term" value="F:methyltransferase activity"/>
    <property type="evidence" value="ECO:0007669"/>
    <property type="project" value="UniProtKB-KW"/>
</dbReference>
<dbReference type="Gene3D" id="3.40.50.150">
    <property type="entry name" value="Vaccinia Virus protein VP39"/>
    <property type="match status" value="1"/>
</dbReference>
<keyword evidence="8" id="KW-1185">Reference proteome</keyword>
<evidence type="ECO:0000256" key="6">
    <source>
        <dbReference type="ARBA" id="ARBA00047942"/>
    </source>
</evidence>
<comment type="catalytic activity">
    <reaction evidence="6">
        <text>a 2'-deoxyadenosine in DNA + S-adenosyl-L-methionine = an N(6)-methyl-2'-deoxyadenosine in DNA + S-adenosyl-L-homocysteine + H(+)</text>
        <dbReference type="Rhea" id="RHEA:15197"/>
        <dbReference type="Rhea" id="RHEA-COMP:12418"/>
        <dbReference type="Rhea" id="RHEA-COMP:12419"/>
        <dbReference type="ChEBI" id="CHEBI:15378"/>
        <dbReference type="ChEBI" id="CHEBI:57856"/>
        <dbReference type="ChEBI" id="CHEBI:59789"/>
        <dbReference type="ChEBI" id="CHEBI:90615"/>
        <dbReference type="ChEBI" id="CHEBI:90616"/>
        <dbReference type="EC" id="2.1.1.72"/>
    </reaction>
</comment>
<accession>A0ABP9P820</accession>
<dbReference type="Gene3D" id="1.10.1020.10">
    <property type="entry name" value="Adenine-specific Methyltransferase, Domain 2"/>
    <property type="match status" value="1"/>
</dbReference>
<dbReference type="Proteomes" id="UP001499852">
    <property type="component" value="Unassembled WGS sequence"/>
</dbReference>
<name>A0ABP9P820_9BACT</name>
<dbReference type="InterPro" id="IPR029063">
    <property type="entry name" value="SAM-dependent_MTases_sf"/>
</dbReference>
<dbReference type="PROSITE" id="PS00092">
    <property type="entry name" value="N6_MTASE"/>
    <property type="match status" value="1"/>
</dbReference>
<reference evidence="8" key="1">
    <citation type="journal article" date="2019" name="Int. J. Syst. Evol. Microbiol.">
        <title>The Global Catalogue of Microorganisms (GCM) 10K type strain sequencing project: providing services to taxonomists for standard genome sequencing and annotation.</title>
        <authorList>
            <consortium name="The Broad Institute Genomics Platform"/>
            <consortium name="The Broad Institute Genome Sequencing Center for Infectious Disease"/>
            <person name="Wu L."/>
            <person name="Ma J."/>
        </authorList>
    </citation>
    <scope>NUCLEOTIDE SEQUENCE [LARGE SCALE GENOMIC DNA]</scope>
    <source>
        <strain evidence="8">JCM 18053</strain>
    </source>
</reference>
<evidence type="ECO:0000256" key="5">
    <source>
        <dbReference type="ARBA" id="ARBA00022691"/>
    </source>
</evidence>
<comment type="caution">
    <text evidence="7">The sequence shown here is derived from an EMBL/GenBank/DDBJ whole genome shotgun (WGS) entry which is preliminary data.</text>
</comment>
<dbReference type="InterPro" id="IPR012327">
    <property type="entry name" value="MeTrfase_D12"/>
</dbReference>
<proteinExistence type="inferred from homology"/>
<keyword evidence="5" id="KW-0949">S-adenosyl-L-methionine</keyword>
<keyword evidence="4" id="KW-0808">Transferase</keyword>
<evidence type="ECO:0000256" key="4">
    <source>
        <dbReference type="ARBA" id="ARBA00022679"/>
    </source>
</evidence>
<gene>
    <name evidence="7" type="ORF">GCM10023213_21800</name>
</gene>
<dbReference type="SUPFAM" id="SSF53335">
    <property type="entry name" value="S-adenosyl-L-methionine-dependent methyltransferases"/>
    <property type="match status" value="1"/>
</dbReference>
<dbReference type="EC" id="2.1.1.72" evidence="2"/>
<evidence type="ECO:0000256" key="2">
    <source>
        <dbReference type="ARBA" id="ARBA00011900"/>
    </source>
</evidence>
<evidence type="ECO:0000313" key="8">
    <source>
        <dbReference type="Proteomes" id="UP001499852"/>
    </source>
</evidence>
<keyword evidence="3 7" id="KW-0489">Methyltransferase</keyword>
<organism evidence="7 8">
    <name type="scientific">Prosthecobacter algae</name>
    <dbReference type="NCBI Taxonomy" id="1144682"/>
    <lineage>
        <taxon>Bacteria</taxon>
        <taxon>Pseudomonadati</taxon>
        <taxon>Verrucomicrobiota</taxon>
        <taxon>Verrucomicrobiia</taxon>
        <taxon>Verrucomicrobiales</taxon>
        <taxon>Verrucomicrobiaceae</taxon>
        <taxon>Prosthecobacter</taxon>
    </lineage>
</organism>
<dbReference type="PRINTS" id="PR00505">
    <property type="entry name" value="D12N6MTFRASE"/>
</dbReference>
<evidence type="ECO:0000313" key="7">
    <source>
        <dbReference type="EMBL" id="GAA5140016.1"/>
    </source>
</evidence>